<dbReference type="VEuPathDB" id="FungiDB:FOXG_12188"/>
<evidence type="ECO:0000313" key="2">
    <source>
        <dbReference type="Proteomes" id="UP000002489"/>
    </source>
</evidence>
<reference evidence="1" key="2">
    <citation type="submission" date="2025-08" db="UniProtKB">
        <authorList>
            <consortium name="EnsemblFungi"/>
        </authorList>
    </citation>
    <scope>IDENTIFICATION</scope>
    <source>
        <strain evidence="1">4287 / CBS 123668 / FGSC 9935 / NRRL 34936</strain>
    </source>
</reference>
<evidence type="ECO:0000313" key="1">
    <source>
        <dbReference type="EnsemblFungi" id="FOXG_12188P0"/>
    </source>
</evidence>
<dbReference type="EnsemblFungi" id="FOXG_12188T0">
    <property type="protein sequence ID" value="FOXG_12188P0"/>
    <property type="gene ID" value="FOXG_12188"/>
</dbReference>
<reference evidence="2" key="1">
    <citation type="journal article" date="2012" name="Mol. Plant Microbe Interact.">
        <title>A highly conserved effector in Fusarium oxysporum is required for full virulence on Arabidopsis.</title>
        <authorList>
            <person name="Thatcher L.F."/>
            <person name="Gardiner D.M."/>
            <person name="Kazan K."/>
            <person name="Manners J."/>
        </authorList>
    </citation>
    <scope>NUCLEOTIDE SEQUENCE [LARGE SCALE GENOMIC DNA]</scope>
    <source>
        <strain evidence="2">Fo5176</strain>
    </source>
</reference>
<name>A0A0D2Y7C6_FUSOF</name>
<organism evidence="1 2">
    <name type="scientific">Fusarium oxysporum (strain Fo5176)</name>
    <name type="common">Fusarium vascular wilt</name>
    <dbReference type="NCBI Taxonomy" id="660025"/>
    <lineage>
        <taxon>Eukaryota</taxon>
        <taxon>Fungi</taxon>
        <taxon>Dikarya</taxon>
        <taxon>Ascomycota</taxon>
        <taxon>Pezizomycotina</taxon>
        <taxon>Sordariomycetes</taxon>
        <taxon>Hypocreomycetidae</taxon>
        <taxon>Hypocreales</taxon>
        <taxon>Nectriaceae</taxon>
        <taxon>Fusarium</taxon>
        <taxon>Fusarium oxysporum species complex</taxon>
    </lineage>
</organism>
<proteinExistence type="predicted"/>
<gene>
    <name evidence="1" type="primary">28953542</name>
</gene>
<accession>A0A0D2Y7C6</accession>
<dbReference type="Proteomes" id="UP000002489">
    <property type="component" value="Unassembled WGS sequence"/>
</dbReference>
<dbReference type="AlphaFoldDB" id="A0A0D2Y7C6"/>
<sequence>MLVTNIIFWDFATATATALLTVKNVATKFGVPETDIKEILSTSDISTINVDKWADFLVSLKDIKSWPQSDKVAALEDVKKNLKTYMESDAKVEKRQDNRQKLQQGIDAKIAQYRSEHEADHRHRLAGCPTVRCGVCGAGLTVAYVAALTACGSAVATAEAISAGTLTPAAVVSLGACVSAAHATYVGGWTFCLGHERLEESLKNSVVCRPAATARLNNGNDRGVYIHSTQAVEVSDLFTSLLDK</sequence>
<protein>
    <submittedName>
        <fullName evidence="1">Uncharacterized protein</fullName>
    </submittedName>
</protein>